<dbReference type="InterPro" id="IPR010985">
    <property type="entry name" value="Ribbon_hlx_hlx"/>
</dbReference>
<dbReference type="AlphaFoldDB" id="H6RM66"/>
<dbReference type="Pfam" id="PF01402">
    <property type="entry name" value="RHH_1"/>
    <property type="match status" value="1"/>
</dbReference>
<dbReference type="OrthoDB" id="3831509at2"/>
<dbReference type="InterPro" id="IPR002145">
    <property type="entry name" value="CopG"/>
</dbReference>
<evidence type="ECO:0000259" key="2">
    <source>
        <dbReference type="Pfam" id="PF01402"/>
    </source>
</evidence>
<sequence length="88" mass="9270">MATNLRLSDAAAEALRQAAAATGRPQQQLIREALDRYLGLDSGESDRARARAAGSVRPGTPFCDVAPTVRLPPGVTTGDLLEPDADLR</sequence>
<dbReference type="GO" id="GO:0006355">
    <property type="term" value="P:regulation of DNA-templated transcription"/>
    <property type="evidence" value="ECO:0007669"/>
    <property type="project" value="InterPro"/>
</dbReference>
<dbReference type="HOGENOM" id="CLU_2462934_0_0_11"/>
<dbReference type="EMBL" id="FO117623">
    <property type="protein sequence ID" value="CCG01308.1"/>
    <property type="molecule type" value="Genomic_DNA"/>
</dbReference>
<evidence type="ECO:0000313" key="4">
    <source>
        <dbReference type="Proteomes" id="UP000007517"/>
    </source>
</evidence>
<gene>
    <name evidence="3" type="ordered locus">BLASA_0331</name>
</gene>
<keyword evidence="4" id="KW-1185">Reference proteome</keyword>
<dbReference type="SUPFAM" id="SSF47598">
    <property type="entry name" value="Ribbon-helix-helix"/>
    <property type="match status" value="1"/>
</dbReference>
<evidence type="ECO:0000256" key="1">
    <source>
        <dbReference type="SAM" id="MobiDB-lite"/>
    </source>
</evidence>
<feature type="domain" description="Ribbon-helix-helix protein CopG" evidence="2">
    <location>
        <begin position="2"/>
        <end position="39"/>
    </location>
</feature>
<dbReference type="Proteomes" id="UP000007517">
    <property type="component" value="Chromosome"/>
</dbReference>
<accession>H6RM66</accession>
<reference evidence="4" key="2">
    <citation type="submission" date="2012-02" db="EMBL/GenBank/DDBJ databases">
        <title>Complete genome sequence of Blastococcus saxobsidens strain DD2.</title>
        <authorList>
            <person name="Genoscope."/>
        </authorList>
    </citation>
    <scope>NUCLEOTIDE SEQUENCE [LARGE SCALE GENOMIC DNA]</scope>
    <source>
        <strain evidence="4">DD2</strain>
    </source>
</reference>
<name>H6RM66_BLASD</name>
<organism evidence="3 4">
    <name type="scientific">Blastococcus saxobsidens (strain DD2)</name>
    <dbReference type="NCBI Taxonomy" id="1146883"/>
    <lineage>
        <taxon>Bacteria</taxon>
        <taxon>Bacillati</taxon>
        <taxon>Actinomycetota</taxon>
        <taxon>Actinomycetes</taxon>
        <taxon>Geodermatophilales</taxon>
        <taxon>Geodermatophilaceae</taxon>
        <taxon>Blastococcus</taxon>
    </lineage>
</organism>
<dbReference type="RefSeq" id="WP_014374225.1">
    <property type="nucleotide sequence ID" value="NC_016943.1"/>
</dbReference>
<dbReference type="STRING" id="1146883.BLASA_0331"/>
<protein>
    <recommendedName>
        <fullName evidence="2">Ribbon-helix-helix protein CopG domain-containing protein</fullName>
    </recommendedName>
</protein>
<proteinExistence type="predicted"/>
<reference evidence="3 4" key="1">
    <citation type="journal article" date="2012" name="J. Bacteriol.">
        <title>Genome Sequence of Blastococcus saxobsidens DD2, a Stone-Inhabiting Bacterium.</title>
        <authorList>
            <person name="Chouaia B."/>
            <person name="Crotti E."/>
            <person name="Brusetti L."/>
            <person name="Daffonchio D."/>
            <person name="Essoussi I."/>
            <person name="Nouioui I."/>
            <person name="Sbissi I."/>
            <person name="Ghodhbane-Gtari F."/>
            <person name="Gtari M."/>
            <person name="Vacherie B."/>
            <person name="Barbe V."/>
            <person name="Medigue C."/>
            <person name="Gury J."/>
            <person name="Pujic P."/>
            <person name="Normand P."/>
        </authorList>
    </citation>
    <scope>NUCLEOTIDE SEQUENCE [LARGE SCALE GENOMIC DNA]</scope>
    <source>
        <strain evidence="3 4">DD2</strain>
    </source>
</reference>
<evidence type="ECO:0000313" key="3">
    <source>
        <dbReference type="EMBL" id="CCG01308.1"/>
    </source>
</evidence>
<dbReference type="KEGG" id="bsd:BLASA_0331"/>
<feature type="region of interest" description="Disordered" evidence="1">
    <location>
        <begin position="64"/>
        <end position="88"/>
    </location>
</feature>